<evidence type="ECO:0000313" key="2">
    <source>
        <dbReference type="EMBL" id="GAP28816.1"/>
    </source>
</evidence>
<proteinExistence type="predicted"/>
<keyword evidence="3" id="KW-1185">Reference proteome</keyword>
<accession>A0ABC9YU26</accession>
<dbReference type="Proteomes" id="UP000037179">
    <property type="component" value="Unassembled WGS sequence"/>
</dbReference>
<gene>
    <name evidence="1" type="ORF">NS506_00313</name>
    <name evidence="2" type="ORF">NSK11_contig00044-0007</name>
</gene>
<protein>
    <recommendedName>
        <fullName evidence="5">Lipoprotein</fullName>
    </recommendedName>
</protein>
<dbReference type="KEGG" id="nsr:NS506_00313"/>
<evidence type="ECO:0008006" key="5">
    <source>
        <dbReference type="Google" id="ProtNLM"/>
    </source>
</evidence>
<evidence type="ECO:0000313" key="1">
    <source>
        <dbReference type="EMBL" id="APA94397.1"/>
    </source>
</evidence>
<sequence length="193" mass="20369">MREDGTPTESVTDSAVLSGCYPASVISVRSWFPALAGLALLASTAACSGDETTPSAAPAKATTTVTTTLPAPTTSGALPADADARGWSNSFARCAGNGERPVLLIAALTDSTERYAVCERSGADRVLRVAAPRLRAQPFEARFFTFTANSQQFVAEDGTKIDLAREVVTVIDDPQAKRGLVVSYVVQQYWSSF</sequence>
<organism evidence="2 3">
    <name type="scientific">Nocardia seriolae</name>
    <dbReference type="NCBI Taxonomy" id="37332"/>
    <lineage>
        <taxon>Bacteria</taxon>
        <taxon>Bacillati</taxon>
        <taxon>Actinomycetota</taxon>
        <taxon>Actinomycetes</taxon>
        <taxon>Mycobacteriales</taxon>
        <taxon>Nocardiaceae</taxon>
        <taxon>Nocardia</taxon>
    </lineage>
</organism>
<reference evidence="2 3" key="2">
    <citation type="journal article" date="2016" name="Genome Announc.">
        <title>Draft Genome Sequence of Erythromycin- and Oxytetracycline-Sensitive Nocardia seriolae Strain U-1 (NBRC 110359).</title>
        <authorList>
            <person name="Imajoh M."/>
            <person name="Sukeda M."/>
            <person name="Shimizu M."/>
            <person name="Yamane J."/>
            <person name="Ohnishi K."/>
            <person name="Oshima S."/>
        </authorList>
    </citation>
    <scope>NUCLEOTIDE SEQUENCE [LARGE SCALE GENOMIC DNA]</scope>
    <source>
        <strain evidence="2 3">U-1</strain>
    </source>
</reference>
<evidence type="ECO:0000313" key="3">
    <source>
        <dbReference type="Proteomes" id="UP000037179"/>
    </source>
</evidence>
<dbReference type="EMBL" id="CP017839">
    <property type="protein sequence ID" value="APA94397.1"/>
    <property type="molecule type" value="Genomic_DNA"/>
</dbReference>
<reference evidence="1 4" key="3">
    <citation type="submission" date="2016-10" db="EMBL/GenBank/DDBJ databases">
        <title>Genome sequence of Nocardia seriolae strain EM150506, isolated from Anguila japonica.</title>
        <authorList>
            <person name="Han H.-J."/>
        </authorList>
    </citation>
    <scope>NUCLEOTIDE SEQUENCE [LARGE SCALE GENOMIC DNA]</scope>
    <source>
        <strain evidence="1 4">EM150506</strain>
    </source>
</reference>
<dbReference type="EMBL" id="BBYQ01000044">
    <property type="protein sequence ID" value="GAP28816.1"/>
    <property type="molecule type" value="Genomic_DNA"/>
</dbReference>
<name>A0ABC9YU26_9NOCA</name>
<dbReference type="Proteomes" id="UP000180166">
    <property type="component" value="Chromosome"/>
</dbReference>
<evidence type="ECO:0000313" key="4">
    <source>
        <dbReference type="Proteomes" id="UP000180166"/>
    </source>
</evidence>
<reference evidence="3" key="1">
    <citation type="submission" date="2015-07" db="EMBL/GenBank/DDBJ databases">
        <title>Nocardia seriolae U-1 whole genome shotgun sequence.</title>
        <authorList>
            <person name="Imajoh M."/>
            <person name="Fukumoto Y."/>
            <person name="Sukeda M."/>
            <person name="Yamane J."/>
            <person name="Yamasaki K."/>
            <person name="Shimizu M."/>
            <person name="Ohnishi K."/>
            <person name="Oshima S."/>
        </authorList>
    </citation>
    <scope>NUCLEOTIDE SEQUENCE [LARGE SCALE GENOMIC DNA]</scope>
    <source>
        <strain evidence="3">U-1</strain>
    </source>
</reference>
<dbReference type="AlphaFoldDB" id="A0ABC9YU26"/>